<dbReference type="OrthoDB" id="9796594at2"/>
<proteinExistence type="predicted"/>
<keyword evidence="4" id="KW-0255">Endonuclease</keyword>
<dbReference type="InterPro" id="IPR005135">
    <property type="entry name" value="Endo/exonuclease/phosphatase"/>
</dbReference>
<evidence type="ECO:0000313" key="5">
    <source>
        <dbReference type="Proteomes" id="UP000487929"/>
    </source>
</evidence>
<name>A0A7X5ARH6_9GAMM</name>
<feature type="transmembrane region" description="Helical" evidence="2">
    <location>
        <begin position="71"/>
        <end position="90"/>
    </location>
</feature>
<comment type="caution">
    <text evidence="4">The sequence shown here is derived from an EMBL/GenBank/DDBJ whole genome shotgun (WGS) entry which is preliminary data.</text>
</comment>
<feature type="domain" description="Endonuclease/exonuclease/phosphatase" evidence="3">
    <location>
        <begin position="142"/>
        <end position="347"/>
    </location>
</feature>
<dbReference type="InterPro" id="IPR036691">
    <property type="entry name" value="Endo/exonu/phosph_ase_sf"/>
</dbReference>
<evidence type="ECO:0000259" key="3">
    <source>
        <dbReference type="Pfam" id="PF03372"/>
    </source>
</evidence>
<dbReference type="AlphaFoldDB" id="A0A7X5ARH6"/>
<dbReference type="Gene3D" id="3.60.10.10">
    <property type="entry name" value="Endonuclease/exonuclease/phosphatase"/>
    <property type="match status" value="1"/>
</dbReference>
<protein>
    <submittedName>
        <fullName evidence="4">Endonuclease</fullName>
    </submittedName>
</protein>
<dbReference type="SUPFAM" id="SSF56219">
    <property type="entry name" value="DNase I-like"/>
    <property type="match status" value="1"/>
</dbReference>
<keyword evidence="5" id="KW-1185">Reference proteome</keyword>
<gene>
    <name evidence="4" type="ORF">GRB96_11840</name>
</gene>
<keyword evidence="2" id="KW-1133">Transmembrane helix</keyword>
<keyword evidence="2" id="KW-0472">Membrane</keyword>
<accession>A0A7X5ARH6</accession>
<organism evidence="4 5">
    <name type="scientific">Halomonas alimentaria</name>
    <dbReference type="NCBI Taxonomy" id="147248"/>
    <lineage>
        <taxon>Bacteria</taxon>
        <taxon>Pseudomonadati</taxon>
        <taxon>Pseudomonadota</taxon>
        <taxon>Gammaproteobacteria</taxon>
        <taxon>Oceanospirillales</taxon>
        <taxon>Halomonadaceae</taxon>
        <taxon>Halomonas</taxon>
    </lineage>
</organism>
<sequence>MVLVAISGLNGVSAEPDRANVTFSRYAGSIVCKGTCLVVSIASAVLALLLLGITLVARLRVTWWWIRAAEFPRVQLAAAALLLLPICTFADAPWSLVGLGSCLMVIAIQVVHVLPWTPFWPVQVKRAEPGHESRCLTLLIANVLTPNRNARGLIAQIHQYRPDLVLTLESDGWWQEQLDGALNEAWPHAIRVPLDNLYGMHLYSRLPLVDPEVQWLIQDDIPSFHTGVRLPCGDEIRLHALHPRPPAPGESEESLWRDAELLLVGKAIHDDPVPTLVAGDLNDVAWSRTTRLFCRVSGMLDPRRGRGMFSTFHAHYPLLRWPLDHVFASEHFTLGGLKRLRGFGSDHFPILATLCFRPARADEHDTPEADAEEHREAHNTVHEGKEREQQE</sequence>
<keyword evidence="4" id="KW-0540">Nuclease</keyword>
<feature type="transmembrane region" description="Helical" evidence="2">
    <location>
        <begin position="38"/>
        <end position="59"/>
    </location>
</feature>
<dbReference type="EMBL" id="WUTT01000001">
    <property type="protein sequence ID" value="NAW35106.1"/>
    <property type="molecule type" value="Genomic_DNA"/>
</dbReference>
<reference evidence="4 5" key="1">
    <citation type="submission" date="2019-12" db="EMBL/GenBank/DDBJ databases">
        <title>Draft genome sequencing of Halomonas alimentaria DSM 15356.</title>
        <authorList>
            <person name="Pandiyan K."/>
            <person name="Kushwaha P."/>
            <person name="Gowdham M."/>
            <person name="Chakdar H."/>
            <person name="Singh A."/>
            <person name="Kumar M."/>
            <person name="Saxena A.K."/>
        </authorList>
    </citation>
    <scope>NUCLEOTIDE SEQUENCE [LARGE SCALE GENOMIC DNA]</scope>
    <source>
        <strain evidence="4 5">DSM 15356</strain>
    </source>
</reference>
<feature type="region of interest" description="Disordered" evidence="1">
    <location>
        <begin position="362"/>
        <end position="391"/>
    </location>
</feature>
<keyword evidence="4" id="KW-0378">Hydrolase</keyword>
<dbReference type="Proteomes" id="UP000487929">
    <property type="component" value="Unassembled WGS sequence"/>
</dbReference>
<dbReference type="Pfam" id="PF03372">
    <property type="entry name" value="Exo_endo_phos"/>
    <property type="match status" value="1"/>
</dbReference>
<keyword evidence="2" id="KW-0812">Transmembrane</keyword>
<evidence type="ECO:0000256" key="1">
    <source>
        <dbReference type="SAM" id="MobiDB-lite"/>
    </source>
</evidence>
<dbReference type="GO" id="GO:0004519">
    <property type="term" value="F:endonuclease activity"/>
    <property type="evidence" value="ECO:0007669"/>
    <property type="project" value="UniProtKB-KW"/>
</dbReference>
<evidence type="ECO:0000256" key="2">
    <source>
        <dbReference type="SAM" id="Phobius"/>
    </source>
</evidence>
<evidence type="ECO:0000313" key="4">
    <source>
        <dbReference type="EMBL" id="NAW35106.1"/>
    </source>
</evidence>